<dbReference type="GO" id="GO:0046983">
    <property type="term" value="F:protein dimerization activity"/>
    <property type="evidence" value="ECO:0007669"/>
    <property type="project" value="InterPro"/>
</dbReference>
<dbReference type="GO" id="GO:0008270">
    <property type="term" value="F:zinc ion binding"/>
    <property type="evidence" value="ECO:0007669"/>
    <property type="project" value="InterPro"/>
</dbReference>
<evidence type="ECO:0000259" key="1">
    <source>
        <dbReference type="PROSITE" id="PS51902"/>
    </source>
</evidence>
<dbReference type="InterPro" id="IPR010603">
    <property type="entry name" value="Znf_CppX_C4"/>
</dbReference>
<dbReference type="SMART" id="SM00994">
    <property type="entry name" value="zf-C4_ClpX"/>
    <property type="match status" value="1"/>
</dbReference>
<dbReference type="InterPro" id="IPR038366">
    <property type="entry name" value="Znf_CppX_C4_sf"/>
</dbReference>
<gene>
    <name evidence="2" type="ORF">METZ01_LOCUS365815</name>
</gene>
<feature type="domain" description="ClpX-type ZB" evidence="1">
    <location>
        <begin position="1"/>
        <end position="53"/>
    </location>
</feature>
<sequence length="64" mass="7413">MQLNNPSPILWCNVCDKTQHEVRYLVAGDRINICSECVSWCNGLIEERKMNELFQIPAANDPEY</sequence>
<dbReference type="Pfam" id="PF06689">
    <property type="entry name" value="zf-C4_ClpX"/>
    <property type="match status" value="1"/>
</dbReference>
<dbReference type="InterPro" id="IPR059188">
    <property type="entry name" value="Znf_CLPX-like"/>
</dbReference>
<dbReference type="Gene3D" id="6.20.220.10">
    <property type="entry name" value="ClpX chaperone, C4-type zinc finger domain"/>
    <property type="match status" value="1"/>
</dbReference>
<dbReference type="SUPFAM" id="SSF57716">
    <property type="entry name" value="Glucocorticoid receptor-like (DNA-binding domain)"/>
    <property type="match status" value="1"/>
</dbReference>
<name>A0A382SVK6_9ZZZZ</name>
<dbReference type="AlphaFoldDB" id="A0A382SVK6"/>
<proteinExistence type="predicted"/>
<reference evidence="2" key="1">
    <citation type="submission" date="2018-05" db="EMBL/GenBank/DDBJ databases">
        <authorList>
            <person name="Lanie J.A."/>
            <person name="Ng W.-L."/>
            <person name="Kazmierczak K.M."/>
            <person name="Andrzejewski T.M."/>
            <person name="Davidsen T.M."/>
            <person name="Wayne K.J."/>
            <person name="Tettelin H."/>
            <person name="Glass J.I."/>
            <person name="Rusch D."/>
            <person name="Podicherti R."/>
            <person name="Tsui H.-C.T."/>
            <person name="Winkler M.E."/>
        </authorList>
    </citation>
    <scope>NUCLEOTIDE SEQUENCE</scope>
</reference>
<evidence type="ECO:0000313" key="2">
    <source>
        <dbReference type="EMBL" id="SVD12961.1"/>
    </source>
</evidence>
<dbReference type="EMBL" id="UINC01131328">
    <property type="protein sequence ID" value="SVD12961.1"/>
    <property type="molecule type" value="Genomic_DNA"/>
</dbReference>
<dbReference type="PROSITE" id="PS51902">
    <property type="entry name" value="CLPX_ZB"/>
    <property type="match status" value="1"/>
</dbReference>
<organism evidence="2">
    <name type="scientific">marine metagenome</name>
    <dbReference type="NCBI Taxonomy" id="408172"/>
    <lineage>
        <taxon>unclassified sequences</taxon>
        <taxon>metagenomes</taxon>
        <taxon>ecological metagenomes</taxon>
    </lineage>
</organism>
<protein>
    <recommendedName>
        <fullName evidence="1">ClpX-type ZB domain-containing protein</fullName>
    </recommendedName>
</protein>
<accession>A0A382SVK6</accession>